<dbReference type="OrthoDB" id="7026155at2"/>
<keyword evidence="8 9" id="KW-0472">Membrane</keyword>
<keyword evidence="7 9" id="KW-1133">Transmembrane helix</keyword>
<evidence type="ECO:0000256" key="8">
    <source>
        <dbReference type="ARBA" id="ARBA00023136"/>
    </source>
</evidence>
<keyword evidence="5 9" id="KW-0812">Transmembrane</keyword>
<dbReference type="EMBL" id="JEMG01000001">
    <property type="protein sequence ID" value="EYC50183.1"/>
    <property type="molecule type" value="Genomic_DNA"/>
</dbReference>
<reference evidence="11 12" key="1">
    <citation type="submission" date="2014-02" db="EMBL/GenBank/DDBJ databases">
        <title>Draft Genome of Hylemonella gracilis isolated from the Niagara River.</title>
        <authorList>
            <person name="Pawlowski D.R."/>
            <person name="Koudelka G.B."/>
        </authorList>
    </citation>
    <scope>NUCLEOTIDE SEQUENCE [LARGE SCALE GENOMIC DNA]</scope>
    <source>
        <strain evidence="11 12">Niagara R</strain>
    </source>
</reference>
<feature type="domain" description="ABC transmembrane type-1" evidence="10">
    <location>
        <begin position="13"/>
        <end position="201"/>
    </location>
</feature>
<dbReference type="AlphaFoldDB" id="A0A016XG46"/>
<evidence type="ECO:0000256" key="9">
    <source>
        <dbReference type="RuleBase" id="RU363032"/>
    </source>
</evidence>
<evidence type="ECO:0000259" key="10">
    <source>
        <dbReference type="PROSITE" id="PS50928"/>
    </source>
</evidence>
<gene>
    <name evidence="11" type="ORF">AZ34_03225</name>
</gene>
<dbReference type="PROSITE" id="PS50928">
    <property type="entry name" value="ABC_TM1"/>
    <property type="match status" value="1"/>
</dbReference>
<dbReference type="RefSeq" id="WP_035604706.1">
    <property type="nucleotide sequence ID" value="NZ_JEMG01000001.1"/>
</dbReference>
<comment type="similarity">
    <text evidence="2">Belongs to the binding-protein-dependent transport system permease family. HisMQ subfamily.</text>
</comment>
<proteinExistence type="inferred from homology"/>
<comment type="caution">
    <text evidence="11">The sequence shown here is derived from an EMBL/GenBank/DDBJ whole genome shotgun (WGS) entry which is preliminary data.</text>
</comment>
<dbReference type="InterPro" id="IPR000515">
    <property type="entry name" value="MetI-like"/>
</dbReference>
<dbReference type="CDD" id="cd06261">
    <property type="entry name" value="TM_PBP2"/>
    <property type="match status" value="1"/>
</dbReference>
<keyword evidence="6" id="KW-0029">Amino-acid transport</keyword>
<comment type="subcellular location">
    <subcellularLocation>
        <location evidence="1">Cell inner membrane</location>
        <topology evidence="1">Multi-pass membrane protein</topology>
    </subcellularLocation>
    <subcellularLocation>
        <location evidence="9">Cell membrane</location>
        <topology evidence="9">Multi-pass membrane protein</topology>
    </subcellularLocation>
</comment>
<dbReference type="Proteomes" id="UP000023268">
    <property type="component" value="Unassembled WGS sequence"/>
</dbReference>
<dbReference type="Pfam" id="PF00528">
    <property type="entry name" value="BPD_transp_1"/>
    <property type="match status" value="1"/>
</dbReference>
<dbReference type="InterPro" id="IPR043429">
    <property type="entry name" value="ArtM/GltK/GlnP/TcyL/YhdX-like"/>
</dbReference>
<dbReference type="STRING" id="1458275.AZ34_03225"/>
<dbReference type="GO" id="GO:0015184">
    <property type="term" value="F:L-cystine transmembrane transporter activity"/>
    <property type="evidence" value="ECO:0007669"/>
    <property type="project" value="TreeGrafter"/>
</dbReference>
<dbReference type="InterPro" id="IPR035906">
    <property type="entry name" value="MetI-like_sf"/>
</dbReference>
<dbReference type="SUPFAM" id="SSF161098">
    <property type="entry name" value="MetI-like"/>
    <property type="match status" value="1"/>
</dbReference>
<evidence type="ECO:0000313" key="12">
    <source>
        <dbReference type="Proteomes" id="UP000023268"/>
    </source>
</evidence>
<dbReference type="eggNOG" id="COG0765">
    <property type="taxonomic scope" value="Bacteria"/>
</dbReference>
<dbReference type="InterPro" id="IPR010065">
    <property type="entry name" value="AA_ABC_transptr_permease_3TM"/>
</dbReference>
<evidence type="ECO:0000256" key="7">
    <source>
        <dbReference type="ARBA" id="ARBA00022989"/>
    </source>
</evidence>
<dbReference type="PANTHER" id="PTHR30614:SF0">
    <property type="entry name" value="L-CYSTINE TRANSPORT SYSTEM PERMEASE PROTEIN TCYL"/>
    <property type="match status" value="1"/>
</dbReference>
<evidence type="ECO:0000256" key="5">
    <source>
        <dbReference type="ARBA" id="ARBA00022692"/>
    </source>
</evidence>
<keyword evidence="4" id="KW-1003">Cell membrane</keyword>
<organism evidence="11 12">
    <name type="scientific">Hylemonella gracilis str. Niagara R</name>
    <dbReference type="NCBI Taxonomy" id="1458275"/>
    <lineage>
        <taxon>Bacteria</taxon>
        <taxon>Pseudomonadati</taxon>
        <taxon>Pseudomonadota</taxon>
        <taxon>Betaproteobacteria</taxon>
        <taxon>Burkholderiales</taxon>
        <taxon>Comamonadaceae</taxon>
        <taxon>Hylemonella</taxon>
    </lineage>
</organism>
<feature type="transmembrane region" description="Helical" evidence="9">
    <location>
        <begin position="12"/>
        <end position="37"/>
    </location>
</feature>
<protein>
    <submittedName>
        <fullName evidence="11">ABC transporter permease</fullName>
    </submittedName>
</protein>
<evidence type="ECO:0000256" key="3">
    <source>
        <dbReference type="ARBA" id="ARBA00022448"/>
    </source>
</evidence>
<evidence type="ECO:0000256" key="4">
    <source>
        <dbReference type="ARBA" id="ARBA00022475"/>
    </source>
</evidence>
<feature type="transmembrane region" description="Helical" evidence="9">
    <location>
        <begin position="183"/>
        <end position="204"/>
    </location>
</feature>
<evidence type="ECO:0000256" key="1">
    <source>
        <dbReference type="ARBA" id="ARBA00004429"/>
    </source>
</evidence>
<sequence length="213" mass="23190">MDEQAWRMLFAGAWVTAWTSGLAIGLGVMIGLGLALLRMARVPLLDPLLAAWISFARATPLVTLVLFIFLASPKMGWSMSREVAAVLALTINTSAFNAEVWRSAFRGFSREQLEAALACGMTRLQAFRRIMLPQMTVTSMPGLINEMTFLVKGSPAIAVIGMVDLTRVTNRIAAVTYEPLPPILAAAVIYMALIALMVKLQGIAQRNAHRLAM</sequence>
<evidence type="ECO:0000256" key="2">
    <source>
        <dbReference type="ARBA" id="ARBA00010072"/>
    </source>
</evidence>
<evidence type="ECO:0000256" key="6">
    <source>
        <dbReference type="ARBA" id="ARBA00022970"/>
    </source>
</evidence>
<dbReference type="NCBIfam" id="TIGR01726">
    <property type="entry name" value="HEQRo_perm_3TM"/>
    <property type="match status" value="1"/>
</dbReference>
<dbReference type="PANTHER" id="PTHR30614">
    <property type="entry name" value="MEMBRANE COMPONENT OF AMINO ACID ABC TRANSPORTER"/>
    <property type="match status" value="1"/>
</dbReference>
<keyword evidence="3 9" id="KW-0813">Transport</keyword>
<dbReference type="Gene3D" id="1.10.3720.10">
    <property type="entry name" value="MetI-like"/>
    <property type="match status" value="1"/>
</dbReference>
<feature type="transmembrane region" description="Helical" evidence="9">
    <location>
        <begin position="49"/>
        <end position="71"/>
    </location>
</feature>
<accession>A0A016XG46</accession>
<dbReference type="GO" id="GO:0043190">
    <property type="term" value="C:ATP-binding cassette (ABC) transporter complex"/>
    <property type="evidence" value="ECO:0007669"/>
    <property type="project" value="InterPro"/>
</dbReference>
<evidence type="ECO:0000313" key="11">
    <source>
        <dbReference type="EMBL" id="EYC50183.1"/>
    </source>
</evidence>
<name>A0A016XG46_9BURK</name>